<name>A0A9D3WQI8_9SAUR</name>
<feature type="compositionally biased region" description="Pro residues" evidence="1">
    <location>
        <begin position="20"/>
        <end position="29"/>
    </location>
</feature>
<gene>
    <name evidence="2" type="ORF">KIL84_005550</name>
</gene>
<dbReference type="EMBL" id="JAHDVG010000536">
    <property type="protein sequence ID" value="KAH1164800.1"/>
    <property type="molecule type" value="Genomic_DNA"/>
</dbReference>
<organism evidence="2 3">
    <name type="scientific">Mauremys mutica</name>
    <name type="common">yellowpond turtle</name>
    <dbReference type="NCBI Taxonomy" id="74926"/>
    <lineage>
        <taxon>Eukaryota</taxon>
        <taxon>Metazoa</taxon>
        <taxon>Chordata</taxon>
        <taxon>Craniata</taxon>
        <taxon>Vertebrata</taxon>
        <taxon>Euteleostomi</taxon>
        <taxon>Archelosauria</taxon>
        <taxon>Testudinata</taxon>
        <taxon>Testudines</taxon>
        <taxon>Cryptodira</taxon>
        <taxon>Durocryptodira</taxon>
        <taxon>Testudinoidea</taxon>
        <taxon>Geoemydidae</taxon>
        <taxon>Geoemydinae</taxon>
        <taxon>Mauremys</taxon>
    </lineage>
</organism>
<comment type="caution">
    <text evidence="2">The sequence shown here is derived from an EMBL/GenBank/DDBJ whole genome shotgun (WGS) entry which is preliminary data.</text>
</comment>
<dbReference type="Proteomes" id="UP000827986">
    <property type="component" value="Unassembled WGS sequence"/>
</dbReference>
<evidence type="ECO:0000313" key="2">
    <source>
        <dbReference type="EMBL" id="KAH1164800.1"/>
    </source>
</evidence>
<keyword evidence="3" id="KW-1185">Reference proteome</keyword>
<protein>
    <submittedName>
        <fullName evidence="2">Uncharacterized protein</fullName>
    </submittedName>
</protein>
<evidence type="ECO:0000313" key="3">
    <source>
        <dbReference type="Proteomes" id="UP000827986"/>
    </source>
</evidence>
<accession>A0A9D3WQI8</accession>
<evidence type="ECO:0000256" key="1">
    <source>
        <dbReference type="SAM" id="MobiDB-lite"/>
    </source>
</evidence>
<dbReference type="AlphaFoldDB" id="A0A9D3WQI8"/>
<reference evidence="2" key="1">
    <citation type="submission" date="2021-09" db="EMBL/GenBank/DDBJ databases">
        <title>The genome of Mauremys mutica provides insights into the evolution of semi-aquatic lifestyle.</title>
        <authorList>
            <person name="Gong S."/>
            <person name="Gao Y."/>
        </authorList>
    </citation>
    <scope>NUCLEOTIDE SEQUENCE</scope>
    <source>
        <strain evidence="2">MM-2020</strain>
        <tissue evidence="2">Muscle</tissue>
    </source>
</reference>
<sequence length="110" mass="12075">MLLVSGSCGFPRRMQTPGAPSGPPRPPPCLSHGQHRGEKSEFRLFPALRSQFTPRGQWGIALYSAFPEAALHLALQADLRCYYFGHVLPLAPAPAFLSNRNCSSWRRGGV</sequence>
<proteinExistence type="predicted"/>
<feature type="region of interest" description="Disordered" evidence="1">
    <location>
        <begin position="1"/>
        <end position="37"/>
    </location>
</feature>